<evidence type="ECO:0000313" key="2">
    <source>
        <dbReference type="EMBL" id="AFO49934.1"/>
    </source>
</evidence>
<evidence type="ECO:0000256" key="1">
    <source>
        <dbReference type="SAM" id="Phobius"/>
    </source>
</evidence>
<sequence length="68" mass="7277">MGLKLVGQPALTWVLAYKVFSLPTGTGPFMLAEYSNLEAGLISRTILLSPMASLVTLTGLLYLLGYAE</sequence>
<keyword evidence="1" id="KW-0472">Membrane</keyword>
<name>I7CDJ3_PSEPT</name>
<protein>
    <submittedName>
        <fullName evidence="2">Auxin efflux carrier</fullName>
    </submittedName>
</protein>
<keyword evidence="1" id="KW-1133">Transmembrane helix</keyword>
<dbReference type="Proteomes" id="UP000006503">
    <property type="component" value="Chromosome"/>
</dbReference>
<dbReference type="KEGG" id="ppx:T1E_4105"/>
<feature type="transmembrane region" description="Helical" evidence="1">
    <location>
        <begin position="45"/>
        <end position="64"/>
    </location>
</feature>
<evidence type="ECO:0000313" key="3">
    <source>
        <dbReference type="Proteomes" id="UP000006503"/>
    </source>
</evidence>
<organism evidence="2 3">
    <name type="scientific">Pseudomonas putida (strain DOT-T1E)</name>
    <dbReference type="NCBI Taxonomy" id="1196325"/>
    <lineage>
        <taxon>Bacteria</taxon>
        <taxon>Pseudomonadati</taxon>
        <taxon>Pseudomonadota</taxon>
        <taxon>Gammaproteobacteria</taxon>
        <taxon>Pseudomonadales</taxon>
        <taxon>Pseudomonadaceae</taxon>
        <taxon>Pseudomonas</taxon>
    </lineage>
</organism>
<keyword evidence="1" id="KW-0812">Transmembrane</keyword>
<reference evidence="3" key="1">
    <citation type="journal article" date="2013" name="Microb. Biotechnol.">
        <title>Metabolic potential of the organic-solvent tolerant Pseudomonas putida DOT-T1E deduced from its annotated genome.</title>
        <authorList>
            <person name="Udaondo Z."/>
            <person name="Molina L."/>
            <person name="Daniels C."/>
            <person name="Gomez M.J."/>
            <person name="Molina-Henares M.A."/>
            <person name="Matilla M.A."/>
            <person name="Roca A."/>
            <person name="Fernandez M."/>
            <person name="Duque E."/>
            <person name="Segura A."/>
            <person name="Ramos J.L."/>
        </authorList>
    </citation>
    <scope>NUCLEOTIDE SEQUENCE [LARGE SCALE GENOMIC DNA]</scope>
    <source>
        <strain evidence="3">DOT-T1E</strain>
    </source>
</reference>
<gene>
    <name evidence="2" type="ordered locus">T1E_4105</name>
</gene>
<dbReference type="AlphaFoldDB" id="I7CDJ3"/>
<dbReference type="PATRIC" id="fig|1196325.3.peg.4060"/>
<dbReference type="EMBL" id="CP003734">
    <property type="protein sequence ID" value="AFO49934.1"/>
    <property type="molecule type" value="Genomic_DNA"/>
</dbReference>
<proteinExistence type="predicted"/>
<accession>I7CDJ3</accession>
<dbReference type="HOGENOM" id="CLU_2790829_0_0_6"/>